<protein>
    <recommendedName>
        <fullName evidence="5">CARDB domain-containing protein</fullName>
    </recommendedName>
</protein>
<proteinExistence type="predicted"/>
<organism evidence="3 4">
    <name type="scientific">Runella defluvii</name>
    <dbReference type="NCBI Taxonomy" id="370973"/>
    <lineage>
        <taxon>Bacteria</taxon>
        <taxon>Pseudomonadati</taxon>
        <taxon>Bacteroidota</taxon>
        <taxon>Cytophagia</taxon>
        <taxon>Cytophagales</taxon>
        <taxon>Spirosomataceae</taxon>
        <taxon>Runella</taxon>
    </lineage>
</organism>
<feature type="signal peptide" evidence="2">
    <location>
        <begin position="1"/>
        <end position="22"/>
    </location>
</feature>
<comment type="caution">
    <text evidence="3">The sequence shown here is derived from an EMBL/GenBank/DDBJ whole genome shotgun (WGS) entry which is preliminary data.</text>
</comment>
<gene>
    <name evidence="3" type="ORF">FHS57_001005</name>
</gene>
<keyword evidence="4" id="KW-1185">Reference proteome</keyword>
<feature type="compositionally biased region" description="Polar residues" evidence="1">
    <location>
        <begin position="163"/>
        <end position="174"/>
    </location>
</feature>
<feature type="region of interest" description="Disordered" evidence="1">
    <location>
        <begin position="152"/>
        <end position="174"/>
    </location>
</feature>
<dbReference type="Proteomes" id="UP000541352">
    <property type="component" value="Unassembled WGS sequence"/>
</dbReference>
<reference evidence="3 4" key="1">
    <citation type="submission" date="2020-08" db="EMBL/GenBank/DDBJ databases">
        <title>Genomic Encyclopedia of Type Strains, Phase IV (KMG-IV): sequencing the most valuable type-strain genomes for metagenomic binning, comparative biology and taxonomic classification.</title>
        <authorList>
            <person name="Goeker M."/>
        </authorList>
    </citation>
    <scope>NUCLEOTIDE SEQUENCE [LARGE SCALE GENOMIC DNA]</scope>
    <source>
        <strain evidence="3 4">DSM 17976</strain>
    </source>
</reference>
<evidence type="ECO:0000256" key="1">
    <source>
        <dbReference type="SAM" id="MobiDB-lite"/>
    </source>
</evidence>
<evidence type="ECO:0000313" key="4">
    <source>
        <dbReference type="Proteomes" id="UP000541352"/>
    </source>
</evidence>
<feature type="chain" id="PRO_5031182458" description="CARDB domain-containing protein" evidence="2">
    <location>
        <begin position="23"/>
        <end position="174"/>
    </location>
</feature>
<accession>A0A7W5ZJQ3</accession>
<sequence>MKPSFFSCILITLLAVSSVVFSQTSQIQPKLADPSAAVIRGANSGRLGTIDPAIDDIRFSFLKLNTGDKIRVTVTVKNLGLMNYESGSNQQNVQLWEEYSSTNRKMVKLFPFQNLNANASFSFSYERPAFKPSDEFPPQYKAIIVYEPDILSDNNTKNDDSKASNNSMTKHPRD</sequence>
<keyword evidence="2" id="KW-0732">Signal</keyword>
<evidence type="ECO:0000256" key="2">
    <source>
        <dbReference type="SAM" id="SignalP"/>
    </source>
</evidence>
<evidence type="ECO:0000313" key="3">
    <source>
        <dbReference type="EMBL" id="MBB3837011.1"/>
    </source>
</evidence>
<name>A0A7W5ZJQ3_9BACT</name>
<dbReference type="AlphaFoldDB" id="A0A7W5ZJQ3"/>
<dbReference type="EMBL" id="JACIBY010000002">
    <property type="protein sequence ID" value="MBB3837011.1"/>
    <property type="molecule type" value="Genomic_DNA"/>
</dbReference>
<evidence type="ECO:0008006" key="5">
    <source>
        <dbReference type="Google" id="ProtNLM"/>
    </source>
</evidence>
<dbReference type="RefSeq" id="WP_183971789.1">
    <property type="nucleotide sequence ID" value="NZ_JACIBY010000002.1"/>
</dbReference>